<accession>A0ACB8U245</accession>
<dbReference type="Proteomes" id="UP001055072">
    <property type="component" value="Unassembled WGS sequence"/>
</dbReference>
<dbReference type="EMBL" id="MU274914">
    <property type="protein sequence ID" value="KAI0088310.1"/>
    <property type="molecule type" value="Genomic_DNA"/>
</dbReference>
<name>A0ACB8U245_9APHY</name>
<comment type="caution">
    <text evidence="1">The sequence shown here is derived from an EMBL/GenBank/DDBJ whole genome shotgun (WGS) entry which is preliminary data.</text>
</comment>
<reference evidence="1" key="1">
    <citation type="journal article" date="2021" name="Environ. Microbiol.">
        <title>Gene family expansions and transcriptome signatures uncover fungal adaptations to wood decay.</title>
        <authorList>
            <person name="Hage H."/>
            <person name="Miyauchi S."/>
            <person name="Viragh M."/>
            <person name="Drula E."/>
            <person name="Min B."/>
            <person name="Chaduli D."/>
            <person name="Navarro D."/>
            <person name="Favel A."/>
            <person name="Norest M."/>
            <person name="Lesage-Meessen L."/>
            <person name="Balint B."/>
            <person name="Merenyi Z."/>
            <person name="de Eugenio L."/>
            <person name="Morin E."/>
            <person name="Martinez A.T."/>
            <person name="Baldrian P."/>
            <person name="Stursova M."/>
            <person name="Martinez M.J."/>
            <person name="Novotny C."/>
            <person name="Magnuson J.K."/>
            <person name="Spatafora J.W."/>
            <person name="Maurice S."/>
            <person name="Pangilinan J."/>
            <person name="Andreopoulos W."/>
            <person name="LaButti K."/>
            <person name="Hundley H."/>
            <person name="Na H."/>
            <person name="Kuo A."/>
            <person name="Barry K."/>
            <person name="Lipzen A."/>
            <person name="Henrissat B."/>
            <person name="Riley R."/>
            <person name="Ahrendt S."/>
            <person name="Nagy L.G."/>
            <person name="Grigoriev I.V."/>
            <person name="Martin F."/>
            <person name="Rosso M.N."/>
        </authorList>
    </citation>
    <scope>NUCLEOTIDE SEQUENCE</scope>
    <source>
        <strain evidence="1">CBS 384.51</strain>
    </source>
</reference>
<evidence type="ECO:0000313" key="1">
    <source>
        <dbReference type="EMBL" id="KAI0088310.1"/>
    </source>
</evidence>
<gene>
    <name evidence="1" type="ORF">BDY19DRAFT_891241</name>
</gene>
<keyword evidence="2" id="KW-1185">Reference proteome</keyword>
<protein>
    <submittedName>
        <fullName evidence="1">Uncharacterized protein</fullName>
    </submittedName>
</protein>
<evidence type="ECO:0000313" key="2">
    <source>
        <dbReference type="Proteomes" id="UP001055072"/>
    </source>
</evidence>
<proteinExistence type="predicted"/>
<sequence>MEALSGLGEPNVDLEGFDYTKLKVKRGTFWVMQMSADGFVGPNDQYFNEFKEGYRPNFQVIIYDGMSNFRATDISAGGLPTSSMLLTLLKKAIASPIPPNRPLLPELFLIALKLSPHVDSLRPFLDSLPAPFTWRVETPEEAAEVASGVHEQNAKGVARGWSSGQTEKSLGNKALANNDSQKAVAHYTEAIESLQHAMSQNPTKEEKKSISELISVCFANRSAAWMLQGRGVDPKKALRDAEEADIWNENYIKAYYRQAKSHQLLGQTTKAIEVLRGALARPTLNNDKDLGDYFKELETSNEGINES</sequence>
<organism evidence="1 2">
    <name type="scientific">Irpex rosettiformis</name>
    <dbReference type="NCBI Taxonomy" id="378272"/>
    <lineage>
        <taxon>Eukaryota</taxon>
        <taxon>Fungi</taxon>
        <taxon>Dikarya</taxon>
        <taxon>Basidiomycota</taxon>
        <taxon>Agaricomycotina</taxon>
        <taxon>Agaricomycetes</taxon>
        <taxon>Polyporales</taxon>
        <taxon>Irpicaceae</taxon>
        <taxon>Irpex</taxon>
    </lineage>
</organism>